<dbReference type="RefSeq" id="WP_343948616.1">
    <property type="nucleotide sequence ID" value="NZ_BAAAHQ010000004.1"/>
</dbReference>
<reference evidence="3 4" key="1">
    <citation type="journal article" date="2019" name="Int. J. Syst. Evol. Microbiol.">
        <title>The Global Catalogue of Microorganisms (GCM) 10K type strain sequencing project: providing services to taxonomists for standard genome sequencing and annotation.</title>
        <authorList>
            <consortium name="The Broad Institute Genomics Platform"/>
            <consortium name="The Broad Institute Genome Sequencing Center for Infectious Disease"/>
            <person name="Wu L."/>
            <person name="Ma J."/>
        </authorList>
    </citation>
    <scope>NUCLEOTIDE SEQUENCE [LARGE SCALE GENOMIC DNA]</scope>
    <source>
        <strain evidence="3 4">JCM 11136</strain>
    </source>
</reference>
<accession>A0ABN1NTG8</accession>
<proteinExistence type="inferred from homology"/>
<evidence type="ECO:0000313" key="3">
    <source>
        <dbReference type="EMBL" id="GAA0916236.1"/>
    </source>
</evidence>
<dbReference type="InterPro" id="IPR023631">
    <property type="entry name" value="Amidase_dom"/>
</dbReference>
<sequence length="309" mass="31797">MVPVAGAGGGGGSIRIPASLCGLVGLKPSRGRVSHGPVVGEGWGGLATNGVVTRTVRDSAAVLDVLAGFEQGDPSTAPALPGPLAREVGADPGRLRVGFTAVHPHGGLPEDADLTAAVTGAAGLLESLGHRVEPGFPEALGDPDFPDRFFAIVCANLVAEVEGVGLWRGRPVAVEELEAFNRFVSERGRAIGAAEHILNMLWTDGYRARMVAWWTSFDLLLVPTLGVAPFRIGWHTADGVAAALGRAIRTVAFTAPFNATGQPAISLPLHRTAAGLPVGVQLVAAPGREDVLIRVAAQLESTFGTQDAG</sequence>
<comment type="caution">
    <text evidence="3">The sequence shown here is derived from an EMBL/GenBank/DDBJ whole genome shotgun (WGS) entry which is preliminary data.</text>
</comment>
<dbReference type="Gene3D" id="3.90.1300.10">
    <property type="entry name" value="Amidase signature (AS) domain"/>
    <property type="match status" value="1"/>
</dbReference>
<dbReference type="Proteomes" id="UP001501578">
    <property type="component" value="Unassembled WGS sequence"/>
</dbReference>
<dbReference type="PANTHER" id="PTHR11895:SF7">
    <property type="entry name" value="GLUTAMYL-TRNA(GLN) AMIDOTRANSFERASE SUBUNIT A, MITOCHONDRIAL"/>
    <property type="match status" value="1"/>
</dbReference>
<dbReference type="PANTHER" id="PTHR11895">
    <property type="entry name" value="TRANSAMIDASE"/>
    <property type="match status" value="1"/>
</dbReference>
<keyword evidence="4" id="KW-1185">Reference proteome</keyword>
<dbReference type="InterPro" id="IPR000120">
    <property type="entry name" value="Amidase"/>
</dbReference>
<organism evidence="3 4">
    <name type="scientific">Nonomuraea longicatena</name>
    <dbReference type="NCBI Taxonomy" id="83682"/>
    <lineage>
        <taxon>Bacteria</taxon>
        <taxon>Bacillati</taxon>
        <taxon>Actinomycetota</taxon>
        <taxon>Actinomycetes</taxon>
        <taxon>Streptosporangiales</taxon>
        <taxon>Streptosporangiaceae</taxon>
        <taxon>Nonomuraea</taxon>
    </lineage>
</organism>
<name>A0ABN1NTG8_9ACTN</name>
<evidence type="ECO:0000259" key="2">
    <source>
        <dbReference type="Pfam" id="PF01425"/>
    </source>
</evidence>
<evidence type="ECO:0000256" key="1">
    <source>
        <dbReference type="ARBA" id="ARBA00009199"/>
    </source>
</evidence>
<evidence type="ECO:0000313" key="4">
    <source>
        <dbReference type="Proteomes" id="UP001501578"/>
    </source>
</evidence>
<dbReference type="InterPro" id="IPR036928">
    <property type="entry name" value="AS_sf"/>
</dbReference>
<dbReference type="EMBL" id="BAAAHQ010000004">
    <property type="protein sequence ID" value="GAA0916236.1"/>
    <property type="molecule type" value="Genomic_DNA"/>
</dbReference>
<feature type="domain" description="Amidase" evidence="2">
    <location>
        <begin position="2"/>
        <end position="292"/>
    </location>
</feature>
<dbReference type="SUPFAM" id="SSF75304">
    <property type="entry name" value="Amidase signature (AS) enzymes"/>
    <property type="match status" value="1"/>
</dbReference>
<gene>
    <name evidence="3" type="ORF">GCM10009560_11250</name>
</gene>
<comment type="similarity">
    <text evidence="1">Belongs to the amidase family.</text>
</comment>
<protein>
    <recommendedName>
        <fullName evidence="2">Amidase domain-containing protein</fullName>
    </recommendedName>
</protein>
<dbReference type="Pfam" id="PF01425">
    <property type="entry name" value="Amidase"/>
    <property type="match status" value="1"/>
</dbReference>